<evidence type="ECO:0000256" key="1">
    <source>
        <dbReference type="ARBA" id="ARBA00004429"/>
    </source>
</evidence>
<evidence type="ECO:0000256" key="7">
    <source>
        <dbReference type="ARBA" id="ARBA00023136"/>
    </source>
</evidence>
<name>A0A371WYZ2_9HYPH</name>
<evidence type="ECO:0000256" key="5">
    <source>
        <dbReference type="ARBA" id="ARBA00022692"/>
    </source>
</evidence>
<dbReference type="PANTHER" id="PTHR43357:SF4">
    <property type="entry name" value="INNER MEMBRANE ABC TRANSPORTER PERMEASE PROTEIN YDCV"/>
    <property type="match status" value="1"/>
</dbReference>
<keyword evidence="11" id="KW-1185">Reference proteome</keyword>
<keyword evidence="4" id="KW-0997">Cell inner membrane</keyword>
<dbReference type="Pfam" id="PF00528">
    <property type="entry name" value="BPD_transp_1"/>
    <property type="match status" value="1"/>
</dbReference>
<feature type="domain" description="ABC transmembrane type-1" evidence="9">
    <location>
        <begin position="69"/>
        <end position="257"/>
    </location>
</feature>
<evidence type="ECO:0000256" key="2">
    <source>
        <dbReference type="ARBA" id="ARBA00022448"/>
    </source>
</evidence>
<dbReference type="Proteomes" id="UP000264310">
    <property type="component" value="Unassembled WGS sequence"/>
</dbReference>
<dbReference type="CDD" id="cd06261">
    <property type="entry name" value="TM_PBP2"/>
    <property type="match status" value="1"/>
</dbReference>
<organism evidence="10 11">
    <name type="scientific">Fulvimarina endophytica</name>
    <dbReference type="NCBI Taxonomy" id="2293836"/>
    <lineage>
        <taxon>Bacteria</taxon>
        <taxon>Pseudomonadati</taxon>
        <taxon>Pseudomonadota</taxon>
        <taxon>Alphaproteobacteria</taxon>
        <taxon>Hyphomicrobiales</taxon>
        <taxon>Aurantimonadaceae</taxon>
        <taxon>Fulvimarina</taxon>
    </lineage>
</organism>
<reference evidence="10 11" key="1">
    <citation type="submission" date="2018-08" db="EMBL/GenBank/DDBJ databases">
        <title>Fulvimarina sp. 85, whole genome shotgun sequence.</title>
        <authorList>
            <person name="Tuo L."/>
        </authorList>
    </citation>
    <scope>NUCLEOTIDE SEQUENCE [LARGE SCALE GENOMIC DNA]</scope>
    <source>
        <strain evidence="10 11">85</strain>
    </source>
</reference>
<feature type="transmembrane region" description="Helical" evidence="8">
    <location>
        <begin position="12"/>
        <end position="38"/>
    </location>
</feature>
<comment type="caution">
    <text evidence="10">The sequence shown here is derived from an EMBL/GenBank/DDBJ whole genome shotgun (WGS) entry which is preliminary data.</text>
</comment>
<evidence type="ECO:0000256" key="3">
    <source>
        <dbReference type="ARBA" id="ARBA00022475"/>
    </source>
</evidence>
<evidence type="ECO:0000256" key="8">
    <source>
        <dbReference type="RuleBase" id="RU363032"/>
    </source>
</evidence>
<dbReference type="AlphaFoldDB" id="A0A371WYZ2"/>
<evidence type="ECO:0000259" key="9">
    <source>
        <dbReference type="PROSITE" id="PS50928"/>
    </source>
</evidence>
<feature type="transmembrane region" description="Helical" evidence="8">
    <location>
        <begin position="192"/>
        <end position="215"/>
    </location>
</feature>
<accession>A0A371WYZ2</accession>
<proteinExistence type="inferred from homology"/>
<dbReference type="Gene3D" id="1.10.3720.10">
    <property type="entry name" value="MetI-like"/>
    <property type="match status" value="1"/>
</dbReference>
<dbReference type="RefSeq" id="WP_116684485.1">
    <property type="nucleotide sequence ID" value="NZ_QURL01000008.1"/>
</dbReference>
<sequence length="267" mass="29072">MLLDFDRLGWWRWALGGFTAAVAAFLLLPIVFIAALSFGSSQWLIFPPPSWTTRWYSELFADQRWLDAALNSLKIGLVVTVLSVVIGLAASFALVRGRFRGRETLKALFLTPMILPVVVLAVALYAFFLRLGINGTMTGFVIAHLLVALPFSILALTTALEGFDKSIEDAAILCGASPFEAKMRVTLPGISAGLFSAAIFSFLTSWDEVVLAIFMASPTLQTLPVRIWSTLRQDLTPVVASVSTLLVLVTIVLMLLVALIRKGLSKP</sequence>
<feature type="transmembrane region" description="Helical" evidence="8">
    <location>
        <begin position="140"/>
        <end position="160"/>
    </location>
</feature>
<dbReference type="InterPro" id="IPR000515">
    <property type="entry name" value="MetI-like"/>
</dbReference>
<dbReference type="InterPro" id="IPR035906">
    <property type="entry name" value="MetI-like_sf"/>
</dbReference>
<dbReference type="PROSITE" id="PS50928">
    <property type="entry name" value="ABC_TM1"/>
    <property type="match status" value="1"/>
</dbReference>
<evidence type="ECO:0000256" key="6">
    <source>
        <dbReference type="ARBA" id="ARBA00022989"/>
    </source>
</evidence>
<dbReference type="EMBL" id="QURL01000008">
    <property type="protein sequence ID" value="RFC62217.1"/>
    <property type="molecule type" value="Genomic_DNA"/>
</dbReference>
<dbReference type="SUPFAM" id="SSF161098">
    <property type="entry name" value="MetI-like"/>
    <property type="match status" value="1"/>
</dbReference>
<dbReference type="GO" id="GO:0005886">
    <property type="term" value="C:plasma membrane"/>
    <property type="evidence" value="ECO:0007669"/>
    <property type="project" value="UniProtKB-SubCell"/>
</dbReference>
<feature type="transmembrane region" description="Helical" evidence="8">
    <location>
        <begin position="107"/>
        <end position="128"/>
    </location>
</feature>
<gene>
    <name evidence="10" type="ORF">DYI37_17065</name>
</gene>
<keyword evidence="5 8" id="KW-0812">Transmembrane</keyword>
<comment type="similarity">
    <text evidence="8">Belongs to the binding-protein-dependent transport system permease family.</text>
</comment>
<feature type="transmembrane region" description="Helical" evidence="8">
    <location>
        <begin position="235"/>
        <end position="260"/>
    </location>
</feature>
<dbReference type="GO" id="GO:0055085">
    <property type="term" value="P:transmembrane transport"/>
    <property type="evidence" value="ECO:0007669"/>
    <property type="project" value="InterPro"/>
</dbReference>
<feature type="transmembrane region" description="Helical" evidence="8">
    <location>
        <begin position="75"/>
        <end position="95"/>
    </location>
</feature>
<keyword evidence="3" id="KW-1003">Cell membrane</keyword>
<evidence type="ECO:0000313" key="11">
    <source>
        <dbReference type="Proteomes" id="UP000264310"/>
    </source>
</evidence>
<dbReference type="OrthoDB" id="9815533at2"/>
<protein>
    <submittedName>
        <fullName evidence="10">ABC transporter permease</fullName>
    </submittedName>
</protein>
<keyword evidence="2 8" id="KW-0813">Transport</keyword>
<evidence type="ECO:0000313" key="10">
    <source>
        <dbReference type="EMBL" id="RFC62217.1"/>
    </source>
</evidence>
<evidence type="ECO:0000256" key="4">
    <source>
        <dbReference type="ARBA" id="ARBA00022519"/>
    </source>
</evidence>
<keyword evidence="6 8" id="KW-1133">Transmembrane helix</keyword>
<keyword evidence="7 8" id="KW-0472">Membrane</keyword>
<comment type="subcellular location">
    <subcellularLocation>
        <location evidence="1">Cell inner membrane</location>
        <topology evidence="1">Multi-pass membrane protein</topology>
    </subcellularLocation>
    <subcellularLocation>
        <location evidence="8">Cell membrane</location>
        <topology evidence="8">Multi-pass membrane protein</topology>
    </subcellularLocation>
</comment>
<dbReference type="PANTHER" id="PTHR43357">
    <property type="entry name" value="INNER MEMBRANE ABC TRANSPORTER PERMEASE PROTEIN YDCV"/>
    <property type="match status" value="1"/>
</dbReference>